<reference evidence="1" key="1">
    <citation type="journal article" date="2023" name="IScience">
        <title>Live-bearing cockroach genome reveals convergent evolutionary mechanisms linked to viviparity in insects and beyond.</title>
        <authorList>
            <person name="Fouks B."/>
            <person name="Harrison M.C."/>
            <person name="Mikhailova A.A."/>
            <person name="Marchal E."/>
            <person name="English S."/>
            <person name="Carruthers M."/>
            <person name="Jennings E.C."/>
            <person name="Chiamaka E.L."/>
            <person name="Frigard R.A."/>
            <person name="Pippel M."/>
            <person name="Attardo G.M."/>
            <person name="Benoit J.B."/>
            <person name="Bornberg-Bauer E."/>
            <person name="Tobe S.S."/>
        </authorList>
    </citation>
    <scope>NUCLEOTIDE SEQUENCE</scope>
    <source>
        <strain evidence="1">Stay&amp;Tobe</strain>
    </source>
</reference>
<dbReference type="AlphaFoldDB" id="A0AAD8E7U5"/>
<dbReference type="EMBL" id="JASPKZ010008374">
    <property type="protein sequence ID" value="KAJ9579837.1"/>
    <property type="molecule type" value="Genomic_DNA"/>
</dbReference>
<organism evidence="1 2">
    <name type="scientific">Diploptera punctata</name>
    <name type="common">Pacific beetle cockroach</name>
    <dbReference type="NCBI Taxonomy" id="6984"/>
    <lineage>
        <taxon>Eukaryota</taxon>
        <taxon>Metazoa</taxon>
        <taxon>Ecdysozoa</taxon>
        <taxon>Arthropoda</taxon>
        <taxon>Hexapoda</taxon>
        <taxon>Insecta</taxon>
        <taxon>Pterygota</taxon>
        <taxon>Neoptera</taxon>
        <taxon>Polyneoptera</taxon>
        <taxon>Dictyoptera</taxon>
        <taxon>Blattodea</taxon>
        <taxon>Blaberoidea</taxon>
        <taxon>Blaberidae</taxon>
        <taxon>Diplopterinae</taxon>
        <taxon>Diploptera</taxon>
    </lineage>
</organism>
<feature type="non-terminal residue" evidence="1">
    <location>
        <position position="102"/>
    </location>
</feature>
<evidence type="ECO:0000313" key="1">
    <source>
        <dbReference type="EMBL" id="KAJ9579837.1"/>
    </source>
</evidence>
<dbReference type="Proteomes" id="UP001233999">
    <property type="component" value="Unassembled WGS sequence"/>
</dbReference>
<protein>
    <submittedName>
        <fullName evidence="1">Uncharacterized protein</fullName>
    </submittedName>
</protein>
<accession>A0AAD8E7U5</accession>
<feature type="non-terminal residue" evidence="1">
    <location>
        <position position="1"/>
    </location>
</feature>
<keyword evidence="2" id="KW-1185">Reference proteome</keyword>
<sequence length="102" mass="12003">LRKQARKSEGFPAATHKQGYFAIQWRHKKVKRCNVEASYAEFSRVVINTGKKIPTTVKRKYTYNVCAKYTEQKDQNNPLKLECIKYAGRKLREQTRQELPDP</sequence>
<reference evidence="1" key="2">
    <citation type="submission" date="2023-05" db="EMBL/GenBank/DDBJ databases">
        <authorList>
            <person name="Fouks B."/>
        </authorList>
    </citation>
    <scope>NUCLEOTIDE SEQUENCE</scope>
    <source>
        <strain evidence="1">Stay&amp;Tobe</strain>
        <tissue evidence="1">Testes</tissue>
    </source>
</reference>
<comment type="caution">
    <text evidence="1">The sequence shown here is derived from an EMBL/GenBank/DDBJ whole genome shotgun (WGS) entry which is preliminary data.</text>
</comment>
<gene>
    <name evidence="1" type="ORF">L9F63_004509</name>
</gene>
<proteinExistence type="predicted"/>
<evidence type="ECO:0000313" key="2">
    <source>
        <dbReference type="Proteomes" id="UP001233999"/>
    </source>
</evidence>
<name>A0AAD8E7U5_DIPPU</name>